<dbReference type="InterPro" id="IPR033932">
    <property type="entry name" value="YtcJ-like"/>
</dbReference>
<dbReference type="PANTHER" id="PTHR22642:SF2">
    <property type="entry name" value="PROTEIN LONG AFTER FAR-RED 3"/>
    <property type="match status" value="1"/>
</dbReference>
<reference evidence="3 4" key="1">
    <citation type="submission" date="2018-04" db="EMBL/GenBank/DDBJ databases">
        <title>Genomic Encyclopedia of Type Strains, Phase III (KMG-III): the genomes of soil and plant-associated and newly described type strains.</title>
        <authorList>
            <person name="Whitman W."/>
        </authorList>
    </citation>
    <scope>NUCLEOTIDE SEQUENCE [LARGE SCALE GENOMIC DNA]</scope>
    <source>
        <strain evidence="3 4">MA-olki</strain>
    </source>
</reference>
<dbReference type="InterPro" id="IPR011059">
    <property type="entry name" value="Metal-dep_hydrolase_composite"/>
</dbReference>
<evidence type="ECO:0000313" key="4">
    <source>
        <dbReference type="Proteomes" id="UP000244013"/>
    </source>
</evidence>
<organism evidence="3 4">
    <name type="scientific">Sphingomonas faeni</name>
    <dbReference type="NCBI Taxonomy" id="185950"/>
    <lineage>
        <taxon>Bacteria</taxon>
        <taxon>Pseudomonadati</taxon>
        <taxon>Pseudomonadota</taxon>
        <taxon>Alphaproteobacteria</taxon>
        <taxon>Sphingomonadales</taxon>
        <taxon>Sphingomonadaceae</taxon>
        <taxon>Sphingomonas</taxon>
    </lineage>
</organism>
<dbReference type="InterPro" id="IPR013108">
    <property type="entry name" value="Amidohydro_3"/>
</dbReference>
<proteinExistence type="predicted"/>
<dbReference type="GO" id="GO:0016810">
    <property type="term" value="F:hydrolase activity, acting on carbon-nitrogen (but not peptide) bonds"/>
    <property type="evidence" value="ECO:0007669"/>
    <property type="project" value="InterPro"/>
</dbReference>
<evidence type="ECO:0000313" key="3">
    <source>
        <dbReference type="EMBL" id="PTW45416.1"/>
    </source>
</evidence>
<dbReference type="SUPFAM" id="SSF51338">
    <property type="entry name" value="Composite domain of metallo-dependent hydrolases"/>
    <property type="match status" value="1"/>
</dbReference>
<accession>A0A2T5U1M9</accession>
<comment type="caution">
    <text evidence="3">The sequence shown here is derived from an EMBL/GenBank/DDBJ whole genome shotgun (WGS) entry which is preliminary data.</text>
</comment>
<dbReference type="PANTHER" id="PTHR22642">
    <property type="entry name" value="IMIDAZOLONEPROPIONASE"/>
    <property type="match status" value="1"/>
</dbReference>
<dbReference type="Pfam" id="PF07969">
    <property type="entry name" value="Amidohydro_3"/>
    <property type="match status" value="1"/>
</dbReference>
<name>A0A2T5U1M9_9SPHN</name>
<dbReference type="CDD" id="cd01300">
    <property type="entry name" value="YtcJ_like"/>
    <property type="match status" value="1"/>
</dbReference>
<dbReference type="EMBL" id="QAYE01000007">
    <property type="protein sequence ID" value="PTW45416.1"/>
    <property type="molecule type" value="Genomic_DNA"/>
</dbReference>
<dbReference type="InterPro" id="IPR032466">
    <property type="entry name" value="Metal_Hydrolase"/>
</dbReference>
<dbReference type="Gene3D" id="2.30.40.10">
    <property type="entry name" value="Urease, subunit C, domain 1"/>
    <property type="match status" value="1"/>
</dbReference>
<dbReference type="AlphaFoldDB" id="A0A2T5U1M9"/>
<dbReference type="Gene3D" id="3.10.310.70">
    <property type="match status" value="1"/>
</dbReference>
<gene>
    <name evidence="3" type="ORF">C8J25_10794</name>
</gene>
<protein>
    <recommendedName>
        <fullName evidence="2">Amidohydrolase 3 domain-containing protein</fullName>
    </recommendedName>
</protein>
<feature type="domain" description="Amidohydrolase 3" evidence="2">
    <location>
        <begin position="125"/>
        <end position="599"/>
    </location>
</feature>
<feature type="region of interest" description="Disordered" evidence="1">
    <location>
        <begin position="22"/>
        <end position="42"/>
    </location>
</feature>
<dbReference type="Proteomes" id="UP000244013">
    <property type="component" value="Unassembled WGS sequence"/>
</dbReference>
<evidence type="ECO:0000259" key="2">
    <source>
        <dbReference type="Pfam" id="PF07969"/>
    </source>
</evidence>
<evidence type="ECO:0000256" key="1">
    <source>
        <dbReference type="SAM" id="MobiDB-lite"/>
    </source>
</evidence>
<sequence>MIKRNTTALLLSLKGRGRGWVGPLSRHQAAPTSRPTPNPSLPGRGARAALILALLLPTPALADGIVDNVNGVTIADGGRVIHFKAILVDKDGRVTRLVPPGEEAPKLSRKELKKNAGKPLYDWRVDMGGKTVLPGFIDAHGHVLEMGFGALSLDLSMTKSLDEAKSRIAAYIAGNPDRKWVLGRGWNQEAWGLGRFPTAADLESVSGGHPIWLSRADGHAGWANREAMREAGVTGATVSPAGGRIEKTGGAPAGVFVDGAQALIEKIVPQPLPKERDAAFLTAQRILLGYGVTAVADMGTTLDDWLTYRRMADIGGLRVRIMSYAMGVETASRIGGKGPTPWLYNDHLRMGGVKLYADGALGSRGAWLLKPYSDAPGQSGLGFLTDDQLQNQMSRAAMDGFQVAVHAIGDKANREVLDAIQVESETYTGDRRWRIEHAQIVDPTDLPRFGKFGTIASMQPTHETSDRTMAEARLGPNRLAGAYAWKSMLTNGAKLAFGTDFPVEKPDPFATWAAAFTRQDADGQPQGGWQPQELVTREQAWWAMTGAAAYAGFAEKQFGALAPGQRADFIVVDRDPTMASPTDLRAMKVSETWIGGEKVWVRK</sequence>
<dbReference type="SUPFAM" id="SSF51556">
    <property type="entry name" value="Metallo-dependent hydrolases"/>
    <property type="match status" value="1"/>
</dbReference>
<dbReference type="Gene3D" id="3.20.20.140">
    <property type="entry name" value="Metal-dependent hydrolases"/>
    <property type="match status" value="1"/>
</dbReference>